<dbReference type="GO" id="GO:0005634">
    <property type="term" value="C:nucleus"/>
    <property type="evidence" value="ECO:0007669"/>
    <property type="project" value="TreeGrafter"/>
</dbReference>
<dbReference type="PROSITE" id="PS51253">
    <property type="entry name" value="HTH_CENPB"/>
    <property type="match status" value="1"/>
</dbReference>
<dbReference type="Pfam" id="PF03221">
    <property type="entry name" value="HTH_Tnp_Tc5"/>
    <property type="match status" value="1"/>
</dbReference>
<dbReference type="OMA" id="PHERAHE"/>
<evidence type="ECO:0000313" key="4">
    <source>
        <dbReference type="Proteomes" id="UP000008672"/>
    </source>
</evidence>
<dbReference type="Proteomes" id="UP000008672">
    <property type="component" value="Unassembled WGS sequence"/>
</dbReference>
<dbReference type="AlphaFoldDB" id="H3BDN3"/>
<evidence type="ECO:0000259" key="2">
    <source>
        <dbReference type="PROSITE" id="PS51253"/>
    </source>
</evidence>
<dbReference type="InterPro" id="IPR006600">
    <property type="entry name" value="HTH_CenpB_DNA-bd_dom"/>
</dbReference>
<evidence type="ECO:0000256" key="1">
    <source>
        <dbReference type="ARBA" id="ARBA00023125"/>
    </source>
</evidence>
<evidence type="ECO:0000313" key="3">
    <source>
        <dbReference type="Ensembl" id="ENSLACP00000020004.1"/>
    </source>
</evidence>
<dbReference type="InterPro" id="IPR004875">
    <property type="entry name" value="DDE_SF_endonuclease_dom"/>
</dbReference>
<dbReference type="Pfam" id="PF03184">
    <property type="entry name" value="DDE_1"/>
    <property type="match status" value="1"/>
</dbReference>
<protein>
    <recommendedName>
        <fullName evidence="2">HTH CENPB-type domain-containing protein</fullName>
    </recommendedName>
</protein>
<dbReference type="GO" id="GO:0003677">
    <property type="term" value="F:DNA binding"/>
    <property type="evidence" value="ECO:0007669"/>
    <property type="project" value="UniProtKB-KW"/>
</dbReference>
<keyword evidence="1" id="KW-0238">DNA-binding</keyword>
<dbReference type="InterPro" id="IPR009057">
    <property type="entry name" value="Homeodomain-like_sf"/>
</dbReference>
<dbReference type="HOGENOM" id="CLU_018294_0_0_1"/>
<dbReference type="Ensembl" id="ENSLACT00000020142.1">
    <property type="protein sequence ID" value="ENSLACP00000020004.1"/>
    <property type="gene ID" value="ENSLACG00000017584.1"/>
</dbReference>
<accession>H3BDN3</accession>
<dbReference type="SMART" id="SM00674">
    <property type="entry name" value="CENPB"/>
    <property type="match status" value="1"/>
</dbReference>
<proteinExistence type="predicted"/>
<dbReference type="eggNOG" id="KOG3105">
    <property type="taxonomic scope" value="Eukaryota"/>
</dbReference>
<name>H3BDN3_LATCH</name>
<dbReference type="SUPFAM" id="SSF46689">
    <property type="entry name" value="Homeodomain-like"/>
    <property type="match status" value="1"/>
</dbReference>
<reference evidence="4" key="1">
    <citation type="submission" date="2011-08" db="EMBL/GenBank/DDBJ databases">
        <title>The draft genome of Latimeria chalumnae.</title>
        <authorList>
            <person name="Di Palma F."/>
            <person name="Alfoldi J."/>
            <person name="Johnson J."/>
            <person name="Berlin A."/>
            <person name="Gnerre S."/>
            <person name="Jaffe D."/>
            <person name="MacCallum I."/>
            <person name="Young S."/>
            <person name="Walker B.J."/>
            <person name="Lander E."/>
            <person name="Lindblad-Toh K."/>
        </authorList>
    </citation>
    <scope>NUCLEOTIDE SEQUENCE [LARGE SCALE GENOMIC DNA]</scope>
    <source>
        <strain evidence="4">Wild caught</strain>
    </source>
</reference>
<sequence length="417" mass="47457">RKRIHAPEHEDIDEAIHHWFVAAREKNIPVSGDLLKSKAEQFTRCLDIENFKGSNGWIERFKNRHEMRFKTIVEETASVDYGYLSHSGMKLQHKRDLYNVDETGLFHQLLPRKTLASSDNCAGTKAKQQITLLIGANMDGSDCMLPLFIGKFGKPRCFKNVNTLPLTYQCNTKAWMTAEIWKEWARTFDEKMYCQQRKVVLFVDNCPAHPKVTGLKAVTVHFLPPNSTSVLQPMAQGVIQCFKSCYWKLLLRKIVDCIDTNMSFQVDILQAMHLVRKAWEQVTDKCITNCFKHAGWIQGSPDVVIEMPVVHITEECNTLGISESLIDKITEEESHVSTTEGMDDGDIIASIMAKKPQDNESCDDDDDVDCEPMVPSLHEVLKAVDTERSYAQTLQDTKDLFGLINKLENTCRANCAH</sequence>
<dbReference type="PANTHER" id="PTHR19303">
    <property type="entry name" value="TRANSPOSON"/>
    <property type="match status" value="1"/>
</dbReference>
<dbReference type="PANTHER" id="PTHR19303:SF73">
    <property type="entry name" value="PROTEIN PDC2"/>
    <property type="match status" value="1"/>
</dbReference>
<feature type="domain" description="HTH CENPB-type" evidence="2">
    <location>
        <begin position="1"/>
        <end position="71"/>
    </location>
</feature>
<reference evidence="3" key="3">
    <citation type="submission" date="2025-09" db="UniProtKB">
        <authorList>
            <consortium name="Ensembl"/>
        </authorList>
    </citation>
    <scope>IDENTIFICATION</scope>
</reference>
<dbReference type="InterPro" id="IPR050863">
    <property type="entry name" value="CenT-Element_Derived"/>
</dbReference>
<dbReference type="EMBL" id="AFYH01028913">
    <property type="status" value="NOT_ANNOTATED_CDS"/>
    <property type="molecule type" value="Genomic_DNA"/>
</dbReference>
<organism evidence="3 4">
    <name type="scientific">Latimeria chalumnae</name>
    <name type="common">Coelacanth</name>
    <dbReference type="NCBI Taxonomy" id="7897"/>
    <lineage>
        <taxon>Eukaryota</taxon>
        <taxon>Metazoa</taxon>
        <taxon>Chordata</taxon>
        <taxon>Craniata</taxon>
        <taxon>Vertebrata</taxon>
        <taxon>Euteleostomi</taxon>
        <taxon>Coelacanthiformes</taxon>
        <taxon>Coelacanthidae</taxon>
        <taxon>Latimeria</taxon>
    </lineage>
</organism>
<dbReference type="Gene3D" id="1.10.10.60">
    <property type="entry name" value="Homeodomain-like"/>
    <property type="match status" value="1"/>
</dbReference>
<reference evidence="3" key="2">
    <citation type="submission" date="2025-08" db="UniProtKB">
        <authorList>
            <consortium name="Ensembl"/>
        </authorList>
    </citation>
    <scope>IDENTIFICATION</scope>
</reference>
<keyword evidence="4" id="KW-1185">Reference proteome</keyword>
<dbReference type="GeneTree" id="ENSGT00940000154420"/>
<dbReference type="InParanoid" id="H3BDN3"/>